<comment type="caution">
    <text evidence="4">The sequence shown here is derived from an EMBL/GenBank/DDBJ whole genome shotgun (WGS) entry which is preliminary data.</text>
</comment>
<evidence type="ECO:0000313" key="6">
    <source>
        <dbReference type="Proteomes" id="UP000032671"/>
    </source>
</evidence>
<dbReference type="EMBL" id="BAMV01000017">
    <property type="protein sequence ID" value="GAN61122.1"/>
    <property type="molecule type" value="Genomic_DNA"/>
</dbReference>
<dbReference type="Gene3D" id="3.40.140.10">
    <property type="entry name" value="Cytidine Deaminase, domain 2"/>
    <property type="match status" value="1"/>
</dbReference>
<dbReference type="STRING" id="1231339.Abci_017_306"/>
<evidence type="ECO:0000313" key="4">
    <source>
        <dbReference type="EMBL" id="GAN61122.1"/>
    </source>
</evidence>
<reference evidence="4 6" key="1">
    <citation type="submission" date="2012-11" db="EMBL/GenBank/DDBJ databases">
        <title>Whole genome sequence of Acetobacter cibinongensis 4H-1.</title>
        <authorList>
            <person name="Azuma Y."/>
            <person name="Higashiura N."/>
            <person name="Hirakawa H."/>
            <person name="Matsushita K."/>
        </authorList>
    </citation>
    <scope>NUCLEOTIDE SEQUENCE [LARGE SCALE GENOMIC DNA]</scope>
    <source>
        <strain evidence="4 6">4H-1</strain>
    </source>
</reference>
<dbReference type="GO" id="GO:0097163">
    <property type="term" value="F:sulfur carrier activity"/>
    <property type="evidence" value="ECO:0007669"/>
    <property type="project" value="UniProtKB-UniRule"/>
</dbReference>
<dbReference type="RefSeq" id="WP_048839118.1">
    <property type="nucleotide sequence ID" value="NZ_BAMV01000017.1"/>
</dbReference>
<proteinExistence type="inferred from homology"/>
<comment type="similarity">
    <text evidence="3">Belongs to the FdhD family.</text>
</comment>
<dbReference type="HAMAP" id="MF_00187">
    <property type="entry name" value="FdhD"/>
    <property type="match status" value="1"/>
</dbReference>
<dbReference type="PIRSF" id="PIRSF015626">
    <property type="entry name" value="FdhD"/>
    <property type="match status" value="1"/>
</dbReference>
<keyword evidence="2 3" id="KW-0501">Molybdenum cofactor biosynthesis</keyword>
<dbReference type="GO" id="GO:0006777">
    <property type="term" value="P:Mo-molybdopterin cofactor biosynthetic process"/>
    <property type="evidence" value="ECO:0007669"/>
    <property type="project" value="UniProtKB-UniRule"/>
</dbReference>
<dbReference type="NCBIfam" id="TIGR00129">
    <property type="entry name" value="fdhD_narQ"/>
    <property type="match status" value="1"/>
</dbReference>
<dbReference type="Proteomes" id="UP000032671">
    <property type="component" value="Unassembled WGS sequence"/>
</dbReference>
<dbReference type="AlphaFoldDB" id="A0A0D6N528"/>
<reference evidence="5 7" key="2">
    <citation type="submission" date="2019-07" db="EMBL/GenBank/DDBJ databases">
        <title>Whole genome shotgun sequence of Acetobacter cibinongensis NBRC 16605.</title>
        <authorList>
            <person name="Hosoyama A."/>
            <person name="Uohara A."/>
            <person name="Ohji S."/>
            <person name="Ichikawa N."/>
        </authorList>
    </citation>
    <scope>NUCLEOTIDE SEQUENCE [LARGE SCALE GENOMIC DNA]</scope>
    <source>
        <strain evidence="5 7">NBRC 16605</strain>
    </source>
</reference>
<comment type="caution">
    <text evidence="3">Lacks conserved residue(s) required for the propagation of feature annotation.</text>
</comment>
<dbReference type="GO" id="GO:0016783">
    <property type="term" value="F:sulfurtransferase activity"/>
    <property type="evidence" value="ECO:0007669"/>
    <property type="project" value="InterPro"/>
</dbReference>
<evidence type="ECO:0000256" key="3">
    <source>
        <dbReference type="HAMAP-Rule" id="MF_00187"/>
    </source>
</evidence>
<keyword evidence="7" id="KW-1185">Reference proteome</keyword>
<sequence>MPDNALVQTWPVQKLTETEQYETALNLADETPVAFVFNAIPYAVMMATYQDIEDYAYGFSITERIVSHASSIRSISIDPASDGITVHVSIQGEDFKKLLQSRRAMTGRTGCGICGSEDLESLHTQLPQVVQKQPITITAIRTALASLAEHQTLNAQVHMVHGAAWCCAEGRVQILREDVGRHNALDKLIGAGLRNSANFSDGFCLITSRCSYEMVQKAILAGFTTLVAISAPTTRALRLAQQAGLTIVALARTQAQFLFTGNVA</sequence>
<comment type="subcellular location">
    <subcellularLocation>
        <location evidence="3">Cytoplasm</location>
    </subcellularLocation>
</comment>
<dbReference type="Pfam" id="PF02634">
    <property type="entry name" value="FdhD-NarQ"/>
    <property type="match status" value="1"/>
</dbReference>
<gene>
    <name evidence="3 5" type="primary">fdhD</name>
    <name evidence="4" type="ORF">Abci_017_306</name>
    <name evidence="5" type="ORF">ACI01nite_09840</name>
</gene>
<evidence type="ECO:0000313" key="7">
    <source>
        <dbReference type="Proteomes" id="UP000321891"/>
    </source>
</evidence>
<feature type="active site" description="Cysteine persulfide intermediate" evidence="3">
    <location>
        <position position="111"/>
    </location>
</feature>
<comment type="function">
    <text evidence="3">Required for formate dehydrogenase (FDH) activity. Acts as a sulfur carrier protein that transfers sulfur from IscS to the molybdenum cofactor prior to its insertion into FDH.</text>
</comment>
<dbReference type="Proteomes" id="UP000321891">
    <property type="component" value="Unassembled WGS sequence"/>
</dbReference>
<dbReference type="PANTHER" id="PTHR30592">
    <property type="entry name" value="FORMATE DEHYDROGENASE"/>
    <property type="match status" value="1"/>
</dbReference>
<dbReference type="PANTHER" id="PTHR30592:SF1">
    <property type="entry name" value="SULFUR CARRIER PROTEIN FDHD"/>
    <property type="match status" value="1"/>
</dbReference>
<dbReference type="EMBL" id="BJVU01000003">
    <property type="protein sequence ID" value="GEL58382.1"/>
    <property type="molecule type" value="Genomic_DNA"/>
</dbReference>
<protein>
    <recommendedName>
        <fullName evidence="3">Sulfur carrier protein FdhD</fullName>
    </recommendedName>
</protein>
<accession>A0A0D6N528</accession>
<dbReference type="SUPFAM" id="SSF53927">
    <property type="entry name" value="Cytidine deaminase-like"/>
    <property type="match status" value="1"/>
</dbReference>
<accession>A0A6N3SMS9</accession>
<name>A0A0D6N528_9PROT</name>
<evidence type="ECO:0000256" key="1">
    <source>
        <dbReference type="ARBA" id="ARBA00022490"/>
    </source>
</evidence>
<evidence type="ECO:0000313" key="5">
    <source>
        <dbReference type="EMBL" id="GEL58382.1"/>
    </source>
</evidence>
<organism evidence="4 6">
    <name type="scientific">Acetobacter cibinongensis</name>
    <dbReference type="NCBI Taxonomy" id="146475"/>
    <lineage>
        <taxon>Bacteria</taxon>
        <taxon>Pseudomonadati</taxon>
        <taxon>Pseudomonadota</taxon>
        <taxon>Alphaproteobacteria</taxon>
        <taxon>Acetobacterales</taxon>
        <taxon>Acetobacteraceae</taxon>
        <taxon>Acetobacter</taxon>
    </lineage>
</organism>
<dbReference type="Gene3D" id="3.10.20.10">
    <property type="match status" value="1"/>
</dbReference>
<dbReference type="GO" id="GO:0005737">
    <property type="term" value="C:cytoplasm"/>
    <property type="evidence" value="ECO:0007669"/>
    <property type="project" value="UniProtKB-SubCell"/>
</dbReference>
<evidence type="ECO:0000256" key="2">
    <source>
        <dbReference type="ARBA" id="ARBA00023150"/>
    </source>
</evidence>
<dbReference type="InterPro" id="IPR003786">
    <property type="entry name" value="FdhD"/>
</dbReference>
<dbReference type="InterPro" id="IPR016193">
    <property type="entry name" value="Cytidine_deaminase-like"/>
</dbReference>
<keyword evidence="1 3" id="KW-0963">Cytoplasm</keyword>